<dbReference type="EMBL" id="AE000516">
    <property type="protein sequence ID" value="AAK44640.1"/>
    <property type="molecule type" value="Genomic_DNA"/>
</dbReference>
<organism evidence="1 2">
    <name type="scientific">Mycobacterium tuberculosis (strain CDC 1551 / Oshkosh)</name>
    <dbReference type="NCBI Taxonomy" id="83331"/>
    <lineage>
        <taxon>Bacteria</taxon>
        <taxon>Bacillati</taxon>
        <taxon>Actinomycetota</taxon>
        <taxon>Actinomycetes</taxon>
        <taxon>Mycobacteriales</taxon>
        <taxon>Mycobacteriaceae</taxon>
        <taxon>Mycobacterium</taxon>
        <taxon>Mycobacterium tuberculosis complex</taxon>
    </lineage>
</organism>
<accession>Q8VKL6</accession>
<proteinExistence type="predicted"/>
<dbReference type="KEGG" id="mtc:MT0416"/>
<name>Q8VKL6_MYCTO</name>
<protein>
    <submittedName>
        <fullName evidence="1">Uncharacterized protein</fullName>
    </submittedName>
</protein>
<gene>
    <name evidence="1" type="ordered locus">MT0416</name>
</gene>
<dbReference type="Proteomes" id="UP000001020">
    <property type="component" value="Chromosome"/>
</dbReference>
<dbReference type="AlphaFoldDB" id="Q8VKL6"/>
<evidence type="ECO:0000313" key="1">
    <source>
        <dbReference type="EMBL" id="AAK44640.1"/>
    </source>
</evidence>
<keyword evidence="2" id="KW-1185">Reference proteome</keyword>
<dbReference type="HOGENOM" id="CLU_3346105_0_0_11"/>
<evidence type="ECO:0000313" key="2">
    <source>
        <dbReference type="Proteomes" id="UP000001020"/>
    </source>
</evidence>
<reference evidence="1 2" key="1">
    <citation type="journal article" date="2002" name="J. Bacteriol.">
        <title>Whole-genome comparison of Mycobacterium tuberculosis clinical and laboratory strains.</title>
        <authorList>
            <person name="Fleischmann R.D."/>
            <person name="Alland D."/>
            <person name="Eisen J.A."/>
            <person name="Carpenter L."/>
            <person name="White O."/>
            <person name="Peterson J."/>
            <person name="DeBoy R."/>
            <person name="Dodson R."/>
            <person name="Gwinn M."/>
            <person name="Haft D."/>
            <person name="Hickey E."/>
            <person name="Kolonay J.F."/>
            <person name="Nelson W.C."/>
            <person name="Umayam L.A."/>
            <person name="Ermolaeva M."/>
            <person name="Salzberg S.L."/>
            <person name="Delcher A."/>
            <person name="Utterback T."/>
            <person name="Weidman J."/>
            <person name="Khouri H."/>
            <person name="Gill J."/>
            <person name="Mikula A."/>
            <person name="Bishai W."/>
            <person name="Jacobs Jr W.R.Jr."/>
            <person name="Venter J.C."/>
            <person name="Fraser C.M."/>
        </authorList>
    </citation>
    <scope>NUCLEOTIDE SEQUENCE [LARGE SCALE GENOMIC DNA]</scope>
    <source>
        <strain evidence="2">CDC 1551 / Oshkosh</strain>
    </source>
</reference>
<sequence length="37" mass="4029">MGVAIPYPVTILATRPPSCLGIEFPVGPLMFPLLRFN</sequence>